<keyword evidence="3 6" id="KW-0812">Transmembrane</keyword>
<dbReference type="InterPro" id="IPR002293">
    <property type="entry name" value="AA/rel_permease1"/>
</dbReference>
<evidence type="ECO:0000256" key="2">
    <source>
        <dbReference type="ARBA" id="ARBA00022475"/>
    </source>
</evidence>
<dbReference type="EMBL" id="JBHTLY010000001">
    <property type="protein sequence ID" value="MFD1201044.1"/>
    <property type="molecule type" value="Genomic_DNA"/>
</dbReference>
<keyword evidence="5 6" id="KW-0472">Membrane</keyword>
<feature type="transmembrane region" description="Helical" evidence="6">
    <location>
        <begin position="425"/>
        <end position="448"/>
    </location>
</feature>
<dbReference type="Proteomes" id="UP001597181">
    <property type="component" value="Unassembled WGS sequence"/>
</dbReference>
<sequence length="476" mass="49730">MSATLNRRLGVTGIVFMVIAAAAPITVVAANFPLIISVSGSVGAPTMILVATAILLLFSVGYAWMTPRVPDAGAFYSYVHRGLGRRAGLGTASIAMLSYVLLTVSMTCYLGVQTVNLLDRSVGFAPPWWIVSAVMLVIVGLLGYRDIELSAKVLGVVLVLEVIAVLAIDLGVLFSGSELSVTPLIPSEALVGAPGLGLLFAFLGFFGFEATAVFRNEAKDPNRTIPRATYIAVFSVGALYFFSAWLVIAGLGVDNAVAASTAAPDQVVIDLAGAVVAPIVADIVQVLVVTSMFACMLSFHNIVTRYLFTLGQRGVLPANLATVHEKHRAPSRASLWVSIITSVVVVVSALAQLDPVTQIYTWYSGAGAVGVIWMMTLTSVAVIAFGRAHRGTDAPSTWVTVSAVLGGIGLLLVLGISVWNLPFLVGGIVPAFIWGGILVLAFVAGLFLPNRPGTLTTEVDAIASETADSSETADAH</sequence>
<evidence type="ECO:0000256" key="6">
    <source>
        <dbReference type="SAM" id="Phobius"/>
    </source>
</evidence>
<feature type="transmembrane region" description="Helical" evidence="6">
    <location>
        <begin position="397"/>
        <end position="419"/>
    </location>
</feature>
<reference evidence="8" key="1">
    <citation type="journal article" date="2019" name="Int. J. Syst. Evol. Microbiol.">
        <title>The Global Catalogue of Microorganisms (GCM) 10K type strain sequencing project: providing services to taxonomists for standard genome sequencing and annotation.</title>
        <authorList>
            <consortium name="The Broad Institute Genomics Platform"/>
            <consortium name="The Broad Institute Genome Sequencing Center for Infectious Disease"/>
            <person name="Wu L."/>
            <person name="Ma J."/>
        </authorList>
    </citation>
    <scope>NUCLEOTIDE SEQUENCE [LARGE SCALE GENOMIC DNA]</scope>
    <source>
        <strain evidence="8">CCUG 50213</strain>
    </source>
</reference>
<proteinExistence type="predicted"/>
<dbReference type="PIRSF" id="PIRSF006060">
    <property type="entry name" value="AA_transporter"/>
    <property type="match status" value="1"/>
</dbReference>
<keyword evidence="2" id="KW-1003">Cell membrane</keyword>
<organism evidence="7 8">
    <name type="scientific">Leucobacter albus</name>
    <dbReference type="NCBI Taxonomy" id="272210"/>
    <lineage>
        <taxon>Bacteria</taxon>
        <taxon>Bacillati</taxon>
        <taxon>Actinomycetota</taxon>
        <taxon>Actinomycetes</taxon>
        <taxon>Micrococcales</taxon>
        <taxon>Microbacteriaceae</taxon>
        <taxon>Leucobacter</taxon>
    </lineage>
</organism>
<dbReference type="Pfam" id="PF13520">
    <property type="entry name" value="AA_permease_2"/>
    <property type="match status" value="1"/>
</dbReference>
<keyword evidence="4 6" id="KW-1133">Transmembrane helix</keyword>
<feature type="transmembrane region" description="Helical" evidence="6">
    <location>
        <begin position="229"/>
        <end position="251"/>
    </location>
</feature>
<feature type="transmembrane region" description="Helical" evidence="6">
    <location>
        <begin position="156"/>
        <end position="177"/>
    </location>
</feature>
<dbReference type="PANTHER" id="PTHR42770:SF16">
    <property type="entry name" value="AMINO ACID PERMEASE"/>
    <property type="match status" value="1"/>
</dbReference>
<comment type="subcellular location">
    <subcellularLocation>
        <location evidence="1">Cell membrane</location>
        <topology evidence="1">Multi-pass membrane protein</topology>
    </subcellularLocation>
</comment>
<feature type="transmembrane region" description="Helical" evidence="6">
    <location>
        <begin position="42"/>
        <end position="65"/>
    </location>
</feature>
<evidence type="ECO:0000313" key="8">
    <source>
        <dbReference type="Proteomes" id="UP001597181"/>
    </source>
</evidence>
<dbReference type="PANTHER" id="PTHR42770">
    <property type="entry name" value="AMINO ACID TRANSPORTER-RELATED"/>
    <property type="match status" value="1"/>
</dbReference>
<evidence type="ECO:0000256" key="1">
    <source>
        <dbReference type="ARBA" id="ARBA00004651"/>
    </source>
</evidence>
<dbReference type="InterPro" id="IPR050367">
    <property type="entry name" value="APC_superfamily"/>
</dbReference>
<keyword evidence="8" id="KW-1185">Reference proteome</keyword>
<dbReference type="Gene3D" id="1.20.1740.10">
    <property type="entry name" value="Amino acid/polyamine transporter I"/>
    <property type="match status" value="1"/>
</dbReference>
<dbReference type="RefSeq" id="WP_343959808.1">
    <property type="nucleotide sequence ID" value="NZ_BAAAKZ010000003.1"/>
</dbReference>
<feature type="transmembrane region" description="Helical" evidence="6">
    <location>
        <begin position="271"/>
        <end position="299"/>
    </location>
</feature>
<feature type="transmembrane region" description="Helical" evidence="6">
    <location>
        <begin position="333"/>
        <end position="353"/>
    </location>
</feature>
<protein>
    <submittedName>
        <fullName evidence="7">APC family permease</fullName>
    </submittedName>
</protein>
<feature type="transmembrane region" description="Helical" evidence="6">
    <location>
        <begin position="189"/>
        <end position="208"/>
    </location>
</feature>
<comment type="caution">
    <text evidence="7">The sequence shown here is derived from an EMBL/GenBank/DDBJ whole genome shotgun (WGS) entry which is preliminary data.</text>
</comment>
<feature type="transmembrane region" description="Helical" evidence="6">
    <location>
        <begin position="359"/>
        <end position="385"/>
    </location>
</feature>
<feature type="transmembrane region" description="Helical" evidence="6">
    <location>
        <begin position="124"/>
        <end position="144"/>
    </location>
</feature>
<name>A0ABW3TLE6_9MICO</name>
<feature type="transmembrane region" description="Helical" evidence="6">
    <location>
        <begin position="86"/>
        <end position="112"/>
    </location>
</feature>
<gene>
    <name evidence="7" type="ORF">ACFQ3U_03960</name>
</gene>
<evidence type="ECO:0000256" key="5">
    <source>
        <dbReference type="ARBA" id="ARBA00023136"/>
    </source>
</evidence>
<evidence type="ECO:0000256" key="4">
    <source>
        <dbReference type="ARBA" id="ARBA00022989"/>
    </source>
</evidence>
<evidence type="ECO:0000313" key="7">
    <source>
        <dbReference type="EMBL" id="MFD1201044.1"/>
    </source>
</evidence>
<evidence type="ECO:0000256" key="3">
    <source>
        <dbReference type="ARBA" id="ARBA00022692"/>
    </source>
</evidence>
<feature type="transmembrane region" description="Helical" evidence="6">
    <location>
        <begin position="12"/>
        <end position="36"/>
    </location>
</feature>
<accession>A0ABW3TLE6</accession>